<reference evidence="7" key="1">
    <citation type="submission" date="2015-01" db="EMBL/GenBank/DDBJ databases">
        <title>Transcriptome Assembly of Fopius arisanus.</title>
        <authorList>
            <person name="Geib S."/>
        </authorList>
    </citation>
    <scope>NUCLEOTIDE SEQUENCE</scope>
</reference>
<feature type="domain" description="UBX" evidence="6">
    <location>
        <begin position="237"/>
        <end position="315"/>
    </location>
</feature>
<keyword evidence="2" id="KW-0963">Cytoplasm</keyword>
<dbReference type="Pfam" id="PF22562">
    <property type="entry name" value="UBA_7"/>
    <property type="match status" value="1"/>
</dbReference>
<accession>A0A0C9PXU5</accession>
<dbReference type="Pfam" id="PF00789">
    <property type="entry name" value="UBX"/>
    <property type="match status" value="1"/>
</dbReference>
<feature type="domain" description="UBA" evidence="5">
    <location>
        <begin position="1"/>
        <end position="41"/>
    </location>
</feature>
<reference evidence="9" key="2">
    <citation type="submission" date="2025-04" db="UniProtKB">
        <authorList>
            <consortium name="RefSeq"/>
        </authorList>
    </citation>
    <scope>IDENTIFICATION</scope>
    <source>
        <strain evidence="9">USDA-PBARC FA_bdor</strain>
        <tissue evidence="9">Whole organism</tissue>
    </source>
</reference>
<evidence type="ECO:0000313" key="7">
    <source>
        <dbReference type="EMBL" id="JAG76085.1"/>
    </source>
</evidence>
<evidence type="ECO:0000256" key="1">
    <source>
        <dbReference type="ARBA" id="ARBA00004496"/>
    </source>
</evidence>
<dbReference type="SMART" id="SM00166">
    <property type="entry name" value="UBX"/>
    <property type="match status" value="1"/>
</dbReference>
<dbReference type="EMBL" id="GBYB01006318">
    <property type="protein sequence ID" value="JAG76085.1"/>
    <property type="molecule type" value="Transcribed_RNA"/>
</dbReference>
<dbReference type="GO" id="GO:0036435">
    <property type="term" value="F:K48-linked polyubiquitin modification-dependent protein binding"/>
    <property type="evidence" value="ECO:0007669"/>
    <property type="project" value="TreeGrafter"/>
</dbReference>
<dbReference type="Gene3D" id="1.10.8.10">
    <property type="entry name" value="DNA helicase RuvA subunit, C-terminal domain"/>
    <property type="match status" value="1"/>
</dbReference>
<dbReference type="GO" id="GO:0031397">
    <property type="term" value="P:negative regulation of protein ubiquitination"/>
    <property type="evidence" value="ECO:0007669"/>
    <property type="project" value="TreeGrafter"/>
</dbReference>
<gene>
    <name evidence="7" type="primary">ubxn1-a</name>
    <name evidence="9" type="synonym">LOC105273822</name>
    <name evidence="7" type="ORF">g.57720</name>
</gene>
<dbReference type="SUPFAM" id="SSF46934">
    <property type="entry name" value="UBA-like"/>
    <property type="match status" value="1"/>
</dbReference>
<evidence type="ECO:0000256" key="4">
    <source>
        <dbReference type="SAM" id="MobiDB-lite"/>
    </source>
</evidence>
<evidence type="ECO:0000259" key="5">
    <source>
        <dbReference type="PROSITE" id="PS50030"/>
    </source>
</evidence>
<keyword evidence="3" id="KW-0175">Coiled coil</keyword>
<evidence type="ECO:0000259" key="6">
    <source>
        <dbReference type="PROSITE" id="PS50033"/>
    </source>
</evidence>
<dbReference type="CDD" id="cd14302">
    <property type="entry name" value="UBA_UBXN1"/>
    <property type="match status" value="1"/>
</dbReference>
<dbReference type="InterPro" id="IPR001012">
    <property type="entry name" value="UBX_dom"/>
</dbReference>
<dbReference type="PROSITE" id="PS50033">
    <property type="entry name" value="UBX"/>
    <property type="match status" value="1"/>
</dbReference>
<dbReference type="GO" id="GO:0005737">
    <property type="term" value="C:cytoplasm"/>
    <property type="evidence" value="ECO:0007669"/>
    <property type="project" value="UniProtKB-SubCell"/>
</dbReference>
<proteinExistence type="predicted"/>
<dbReference type="InterPro" id="IPR041923">
    <property type="entry name" value="UBA_UBXN1"/>
</dbReference>
<dbReference type="Gene3D" id="3.10.20.90">
    <property type="entry name" value="Phosphatidylinositol 3-kinase Catalytic Subunit, Chain A, domain 1"/>
    <property type="match status" value="1"/>
</dbReference>
<feature type="compositionally biased region" description="Basic and acidic residues" evidence="4">
    <location>
        <begin position="201"/>
        <end position="213"/>
    </location>
</feature>
<dbReference type="GO" id="GO:1903094">
    <property type="term" value="P:negative regulation of protein K48-linked deubiquitination"/>
    <property type="evidence" value="ECO:0007669"/>
    <property type="project" value="TreeGrafter"/>
</dbReference>
<dbReference type="SUPFAM" id="SSF54236">
    <property type="entry name" value="Ubiquitin-like"/>
    <property type="match status" value="1"/>
</dbReference>
<dbReference type="GeneID" id="105273822"/>
<dbReference type="PROSITE" id="PS00028">
    <property type="entry name" value="ZINC_FINGER_C2H2_1"/>
    <property type="match status" value="1"/>
</dbReference>
<feature type="compositionally biased region" description="Low complexity" evidence="4">
    <location>
        <begin position="218"/>
        <end position="234"/>
    </location>
</feature>
<evidence type="ECO:0000256" key="3">
    <source>
        <dbReference type="ARBA" id="ARBA00023054"/>
    </source>
</evidence>
<dbReference type="KEGG" id="fas:105273822"/>
<dbReference type="CDD" id="cd01772">
    <property type="entry name" value="UBX_UBXN1"/>
    <property type="match status" value="1"/>
</dbReference>
<dbReference type="PANTHER" id="PTHR46340">
    <property type="entry name" value="UBX DOMAIN-CONTAINING PROTEIN 1"/>
    <property type="match status" value="1"/>
</dbReference>
<dbReference type="PROSITE" id="PS50030">
    <property type="entry name" value="UBA"/>
    <property type="match status" value="1"/>
</dbReference>
<sequence length="320" mass="36027">MPSADVAMLVDMGFTLSKAEKALQMTGNKGVEPAMEWLLAHSDDGEPSAESLEVQASGSAPPEEAKSSEATEESATEAKSLKCDVCGKLFKSSLEVEFHATKSGHDSFSESLEEKKPLTDEEKKEKLRLLEERMKQKRKEREENEKQEAYEREKFRIKSGKEIAEARRRLEELEMKKLLEQRKREKEEDRIARQKIREQIEADKAARRAKQAEESGQPAVSATSPTTPTSVAPAPKRDYNQTKIQIRLTNGETLTQSFGSKEQLSAVRLYVEMHRTDPPGPFNLMTSFPRKVFQTDDYDAPLDVLGLVPSAVVIVQKNVE</sequence>
<dbReference type="GO" id="GO:0032435">
    <property type="term" value="P:negative regulation of proteasomal ubiquitin-dependent protein catabolic process"/>
    <property type="evidence" value="ECO:0007669"/>
    <property type="project" value="TreeGrafter"/>
</dbReference>
<dbReference type="OrthoDB" id="10254930at2759"/>
<dbReference type="GO" id="GO:0005634">
    <property type="term" value="C:nucleus"/>
    <property type="evidence" value="ECO:0007669"/>
    <property type="project" value="TreeGrafter"/>
</dbReference>
<protein>
    <submittedName>
        <fullName evidence="9">UBX domain-containing protein 1</fullName>
    </submittedName>
    <submittedName>
        <fullName evidence="7">Ubxn1-a protein</fullName>
    </submittedName>
</protein>
<evidence type="ECO:0000256" key="2">
    <source>
        <dbReference type="ARBA" id="ARBA00022490"/>
    </source>
</evidence>
<dbReference type="SMART" id="SM00165">
    <property type="entry name" value="UBA"/>
    <property type="match status" value="1"/>
</dbReference>
<dbReference type="InterPro" id="IPR013087">
    <property type="entry name" value="Znf_C2H2_type"/>
</dbReference>
<accession>A0A9R1TU49</accession>
<keyword evidence="8" id="KW-1185">Reference proteome</keyword>
<feature type="region of interest" description="Disordered" evidence="4">
    <location>
        <begin position="201"/>
        <end position="241"/>
    </location>
</feature>
<feature type="region of interest" description="Disordered" evidence="4">
    <location>
        <begin position="38"/>
        <end position="79"/>
    </location>
</feature>
<feature type="region of interest" description="Disordered" evidence="4">
    <location>
        <begin position="100"/>
        <end position="150"/>
    </location>
</feature>
<dbReference type="Proteomes" id="UP000694866">
    <property type="component" value="Unplaced"/>
</dbReference>
<organism evidence="7">
    <name type="scientific">Fopius arisanus</name>
    <dbReference type="NCBI Taxonomy" id="64838"/>
    <lineage>
        <taxon>Eukaryota</taxon>
        <taxon>Metazoa</taxon>
        <taxon>Ecdysozoa</taxon>
        <taxon>Arthropoda</taxon>
        <taxon>Hexapoda</taxon>
        <taxon>Insecta</taxon>
        <taxon>Pterygota</taxon>
        <taxon>Neoptera</taxon>
        <taxon>Endopterygota</taxon>
        <taxon>Hymenoptera</taxon>
        <taxon>Apocrita</taxon>
        <taxon>Ichneumonoidea</taxon>
        <taxon>Braconidae</taxon>
        <taxon>Opiinae</taxon>
        <taxon>Fopius</taxon>
    </lineage>
</organism>
<dbReference type="InterPro" id="IPR015940">
    <property type="entry name" value="UBA"/>
</dbReference>
<dbReference type="RefSeq" id="XP_011314778.1">
    <property type="nucleotide sequence ID" value="XM_011316476.1"/>
</dbReference>
<name>A0A0C9PXU5_9HYME</name>
<dbReference type="PANTHER" id="PTHR46340:SF1">
    <property type="entry name" value="UBX DOMAIN-CONTAINING PROTEIN 1"/>
    <property type="match status" value="1"/>
</dbReference>
<dbReference type="AlphaFoldDB" id="A0A0C9PXU5"/>
<dbReference type="InterPro" id="IPR029071">
    <property type="entry name" value="Ubiquitin-like_domsf"/>
</dbReference>
<evidence type="ECO:0000313" key="8">
    <source>
        <dbReference type="Proteomes" id="UP000694866"/>
    </source>
</evidence>
<comment type="subcellular location">
    <subcellularLocation>
        <location evidence="1">Cytoplasm</location>
    </subcellularLocation>
</comment>
<evidence type="ECO:0000313" key="9">
    <source>
        <dbReference type="RefSeq" id="XP_011314778.1"/>
    </source>
</evidence>
<dbReference type="InterPro" id="IPR009060">
    <property type="entry name" value="UBA-like_sf"/>
</dbReference>